<dbReference type="SMART" id="SM00343">
    <property type="entry name" value="ZnF_C2HC"/>
    <property type="match status" value="1"/>
</dbReference>
<evidence type="ECO:0000313" key="4">
    <source>
        <dbReference type="EMBL" id="KRZ65679.1"/>
    </source>
</evidence>
<accession>A0A0V1M1U6</accession>
<dbReference type="PANTHER" id="PTHR19963:SF30">
    <property type="entry name" value="ENDONUCLEASE_EXONUCLEASE_PHOSPHATASE DOMAIN-CONTAINING PROTEIN"/>
    <property type="match status" value="1"/>
</dbReference>
<dbReference type="Proteomes" id="UP000054843">
    <property type="component" value="Unassembled WGS sequence"/>
</dbReference>
<evidence type="ECO:0000256" key="2">
    <source>
        <dbReference type="SAM" id="MobiDB-lite"/>
    </source>
</evidence>
<keyword evidence="1" id="KW-0862">Zinc</keyword>
<gene>
    <name evidence="4" type="ORF">T10_2060</name>
</gene>
<dbReference type="AlphaFoldDB" id="A0A0V1M1U6"/>
<evidence type="ECO:0000256" key="1">
    <source>
        <dbReference type="PROSITE-ProRule" id="PRU00047"/>
    </source>
</evidence>
<dbReference type="Gene3D" id="4.10.60.10">
    <property type="entry name" value="Zinc finger, CCHC-type"/>
    <property type="match status" value="1"/>
</dbReference>
<proteinExistence type="predicted"/>
<keyword evidence="1" id="KW-0863">Zinc-finger</keyword>
<protein>
    <recommendedName>
        <fullName evidence="3">CCHC-type domain-containing protein</fullName>
    </recommendedName>
</protein>
<dbReference type="PANTHER" id="PTHR19963">
    <property type="entry name" value="CCHC-TYPE DOMAIN-CONTAINING PROTEIN"/>
    <property type="match status" value="1"/>
</dbReference>
<evidence type="ECO:0000313" key="5">
    <source>
        <dbReference type="Proteomes" id="UP000054843"/>
    </source>
</evidence>
<dbReference type="GO" id="GO:0003676">
    <property type="term" value="F:nucleic acid binding"/>
    <property type="evidence" value="ECO:0007669"/>
    <property type="project" value="InterPro"/>
</dbReference>
<dbReference type="InterPro" id="IPR005162">
    <property type="entry name" value="Retrotrans_gag_dom"/>
</dbReference>
<feature type="region of interest" description="Disordered" evidence="2">
    <location>
        <begin position="216"/>
        <end position="258"/>
    </location>
</feature>
<dbReference type="InterPro" id="IPR036875">
    <property type="entry name" value="Znf_CCHC_sf"/>
</dbReference>
<comment type="caution">
    <text evidence="4">The sequence shown here is derived from an EMBL/GenBank/DDBJ whole genome shotgun (WGS) entry which is preliminary data.</text>
</comment>
<evidence type="ECO:0000259" key="3">
    <source>
        <dbReference type="PROSITE" id="PS50158"/>
    </source>
</evidence>
<dbReference type="EMBL" id="JYDO01000310">
    <property type="protein sequence ID" value="KRZ65679.1"/>
    <property type="molecule type" value="Genomic_DNA"/>
</dbReference>
<feature type="domain" description="CCHC-type" evidence="3">
    <location>
        <begin position="196"/>
        <end position="211"/>
    </location>
</feature>
<dbReference type="OrthoDB" id="5870588at2759"/>
<name>A0A0V1M1U6_9BILA</name>
<dbReference type="GO" id="GO:0019899">
    <property type="term" value="F:enzyme binding"/>
    <property type="evidence" value="ECO:0007669"/>
    <property type="project" value="UniProtKB-ARBA"/>
</dbReference>
<dbReference type="Pfam" id="PF03732">
    <property type="entry name" value="Retrotrans_gag"/>
    <property type="match status" value="1"/>
</dbReference>
<dbReference type="PROSITE" id="PS50158">
    <property type="entry name" value="ZF_CCHC"/>
    <property type="match status" value="1"/>
</dbReference>
<dbReference type="GO" id="GO:0008270">
    <property type="term" value="F:zinc ion binding"/>
    <property type="evidence" value="ECO:0007669"/>
    <property type="project" value="UniProtKB-KW"/>
</dbReference>
<keyword evidence="1" id="KW-0479">Metal-binding</keyword>
<keyword evidence="5" id="KW-1185">Reference proteome</keyword>
<organism evidence="4 5">
    <name type="scientific">Trichinella papuae</name>
    <dbReference type="NCBI Taxonomy" id="268474"/>
    <lineage>
        <taxon>Eukaryota</taxon>
        <taxon>Metazoa</taxon>
        <taxon>Ecdysozoa</taxon>
        <taxon>Nematoda</taxon>
        <taxon>Enoplea</taxon>
        <taxon>Dorylaimia</taxon>
        <taxon>Trichinellida</taxon>
        <taxon>Trichinellidae</taxon>
        <taxon>Trichinella</taxon>
    </lineage>
</organism>
<sequence>MDPTEWLDTVEDFFLVNGVPPSHQAASARLLMTEAVRRELFPPGSTRDISWQELRRRLLDAYGQSESQIQLEIRFDGLRQRKDQPIRDFAREVAEVGRRAGKTESALVSRFIVGLASKEVHRELYLRKPATLTKARQLAERVIEIEEDWRRTVDNDASGNGGLTKAVEALARRLDKLEATRERPARLQPTRRATECFECGGLGHFRRDCPQLRTRTRSARAPNNGTKDRRHLATTELQAGHSPSVAGKTTKRREGEATVSGFGLEDQRRSTVVRWCTWGSFVGGQRSLR</sequence>
<dbReference type="SUPFAM" id="SSF57756">
    <property type="entry name" value="Retrovirus zinc finger-like domains"/>
    <property type="match status" value="1"/>
</dbReference>
<reference evidence="4 5" key="1">
    <citation type="submission" date="2015-01" db="EMBL/GenBank/DDBJ databases">
        <title>Evolution of Trichinella species and genotypes.</title>
        <authorList>
            <person name="Korhonen P.K."/>
            <person name="Edoardo P."/>
            <person name="Giuseppe L.R."/>
            <person name="Gasser R.B."/>
        </authorList>
    </citation>
    <scope>NUCLEOTIDE SEQUENCE [LARGE SCALE GENOMIC DNA]</scope>
    <source>
        <strain evidence="4">ISS1980</strain>
    </source>
</reference>
<dbReference type="InterPro" id="IPR001878">
    <property type="entry name" value="Znf_CCHC"/>
</dbReference>
<dbReference type="Pfam" id="PF00098">
    <property type="entry name" value="zf-CCHC"/>
    <property type="match status" value="1"/>
</dbReference>